<comment type="caution">
    <text evidence="1">The sequence shown here is derived from an EMBL/GenBank/DDBJ whole genome shotgun (WGS) entry which is preliminary data.</text>
</comment>
<evidence type="ECO:0000313" key="2">
    <source>
        <dbReference type="Proteomes" id="UP000178417"/>
    </source>
</evidence>
<sequence length="390" mass="43233">MGSVTANGTPPSPVAGRKVVFYKDSPATAIEATIDSNNKFVLNIYDNLMIPIDPASTYYVAIEKDANNWVADPAPVTLKQEGWSNINLTLYEQNVTPVNFIPLYISREADTFDSAIILTWETNTTADPDFYMLTGDGSGVYTDSASGWTKINGTNGFTINNQNKSASYSNQVGTGYAEVYFKALYPDTEEEKNFLLPNDSAVGKINIEIPKYPARLELASLPLIPANYDIDSVIGKQFGIGVAEVWGFYNTPAKWGSQFYNGTSWTGSLPNDEMPPDRGYWIKSKTEAKTITIVGSVPTEDRTIAFAADESLFLYGNSYPKTTAWNTTNLSTVLSEKDKVWQWNGNAWQSTIYLGNNTWGGADISGLLFKHGFWINKQPKTDTWIYPKPY</sequence>
<protein>
    <submittedName>
        <fullName evidence="1">Uncharacterized protein</fullName>
    </submittedName>
</protein>
<gene>
    <name evidence="1" type="ORF">A2310_01605</name>
</gene>
<dbReference type="EMBL" id="MEUB01000067">
    <property type="protein sequence ID" value="OGC18784.1"/>
    <property type="molecule type" value="Genomic_DNA"/>
</dbReference>
<dbReference type="STRING" id="1802579.A2310_01605"/>
<evidence type="ECO:0000313" key="1">
    <source>
        <dbReference type="EMBL" id="OGC18784.1"/>
    </source>
</evidence>
<name>A0A1F4SEE0_UNCSA</name>
<accession>A0A1F4SEE0</accession>
<reference evidence="1 2" key="1">
    <citation type="journal article" date="2016" name="Nat. Commun.">
        <title>Thousands of microbial genomes shed light on interconnected biogeochemical processes in an aquifer system.</title>
        <authorList>
            <person name="Anantharaman K."/>
            <person name="Brown C.T."/>
            <person name="Hug L.A."/>
            <person name="Sharon I."/>
            <person name="Castelle C.J."/>
            <person name="Probst A.J."/>
            <person name="Thomas B.C."/>
            <person name="Singh A."/>
            <person name="Wilkins M.J."/>
            <person name="Karaoz U."/>
            <person name="Brodie E.L."/>
            <person name="Williams K.H."/>
            <person name="Hubbard S.S."/>
            <person name="Banfield J.F."/>
        </authorList>
    </citation>
    <scope>NUCLEOTIDE SEQUENCE [LARGE SCALE GENOMIC DNA]</scope>
</reference>
<proteinExistence type="predicted"/>
<organism evidence="1 2">
    <name type="scientific">candidate division WOR-1 bacterium RIFOXYB2_FULL_37_13</name>
    <dbReference type="NCBI Taxonomy" id="1802579"/>
    <lineage>
        <taxon>Bacteria</taxon>
        <taxon>Bacillati</taxon>
        <taxon>Saganbacteria</taxon>
    </lineage>
</organism>
<dbReference type="Proteomes" id="UP000178417">
    <property type="component" value="Unassembled WGS sequence"/>
</dbReference>
<dbReference type="AlphaFoldDB" id="A0A1F4SEE0"/>